<organism evidence="1 2">
    <name type="scientific">Erwinia piriflorinigrans CFBP 5888</name>
    <dbReference type="NCBI Taxonomy" id="1161919"/>
    <lineage>
        <taxon>Bacteria</taxon>
        <taxon>Pseudomonadati</taxon>
        <taxon>Pseudomonadota</taxon>
        <taxon>Gammaproteobacteria</taxon>
        <taxon>Enterobacterales</taxon>
        <taxon>Erwiniaceae</taxon>
        <taxon>Erwinia</taxon>
    </lineage>
</organism>
<gene>
    <name evidence="1" type="ORF">EPIR_3305</name>
</gene>
<reference evidence="1 2" key="1">
    <citation type="journal article" date="2013" name="Syst. Appl. Microbiol.">
        <title>Phylogenetic position and virulence apparatus of the pear flower necrosis pathogen Erwinia piriflorinigrans CFBP 5888T as assessed by comparative genomics.</title>
        <authorList>
            <person name="Smits T.H."/>
            <person name="Rezzonico F."/>
            <person name="Lopez M.M."/>
            <person name="Blom J."/>
            <person name="Goesmann A."/>
            <person name="Frey J.E."/>
            <person name="Duffy B."/>
        </authorList>
    </citation>
    <scope>NUCLEOTIDE SEQUENCE [LARGE SCALE GENOMIC DNA]</scope>
    <source>
        <strain evidence="2">CFBP5888</strain>
    </source>
</reference>
<name>V5ZBA2_9GAMM</name>
<proteinExistence type="predicted"/>
<accession>V5ZBA2</accession>
<dbReference type="AlphaFoldDB" id="V5ZBA2"/>
<sequence length="56" mass="6310">MKDHLTGIPDMHLKAIKEELACTTMGNKEEVGFTLRRFQEYTGADELMIDARIAVA</sequence>
<dbReference type="EMBL" id="CAHS01000021">
    <property type="protein sequence ID" value="CCG88668.1"/>
    <property type="molecule type" value="Genomic_DNA"/>
</dbReference>
<keyword evidence="2" id="KW-1185">Reference proteome</keyword>
<comment type="caution">
    <text evidence="1">The sequence shown here is derived from an EMBL/GenBank/DDBJ whole genome shotgun (WGS) entry which is preliminary data.</text>
</comment>
<evidence type="ECO:0000313" key="1">
    <source>
        <dbReference type="EMBL" id="CCG88668.1"/>
    </source>
</evidence>
<dbReference type="Proteomes" id="UP000018217">
    <property type="component" value="Unassembled WGS sequence"/>
</dbReference>
<dbReference type="RefSeq" id="WP_023656424.1">
    <property type="nucleotide sequence ID" value="NZ_CAHS01000021.1"/>
</dbReference>
<evidence type="ECO:0000313" key="2">
    <source>
        <dbReference type="Proteomes" id="UP000018217"/>
    </source>
</evidence>
<protein>
    <submittedName>
        <fullName evidence="1">Uncharacterized protein</fullName>
    </submittedName>
</protein>